<protein>
    <submittedName>
        <fullName evidence="5">AMP-binding protein</fullName>
    </submittedName>
</protein>
<dbReference type="RefSeq" id="WP_233724657.1">
    <property type="nucleotide sequence ID" value="NZ_JAJVCN010000001.1"/>
</dbReference>
<gene>
    <name evidence="5" type="ORF">LWC34_09685</name>
</gene>
<organism evidence="5 6">
    <name type="scientific">Kibdelosporangium philippinense</name>
    <dbReference type="NCBI Taxonomy" id="211113"/>
    <lineage>
        <taxon>Bacteria</taxon>
        <taxon>Bacillati</taxon>
        <taxon>Actinomycetota</taxon>
        <taxon>Actinomycetes</taxon>
        <taxon>Pseudonocardiales</taxon>
        <taxon>Pseudonocardiaceae</taxon>
        <taxon>Kibdelosporangium</taxon>
    </lineage>
</organism>
<dbReference type="InterPro" id="IPR000873">
    <property type="entry name" value="AMP-dep_synth/lig_dom"/>
</dbReference>
<sequence length="433" mass="46675">MDQRLITAADSEKTQRRAAGGLKRAGLDVGERVVLSLPTSGDLLAVALGALRSGVVPVMLDPALTAAEHAELVTDADAALVVDNQETLQKLVDGPAVDLADVPLARPMHYTSGTSGRRKGVWTGVLAETVAQALFDEEVELWEFEAADRHLVVGPLYHSAPLRFAMHTLLVGGTVLLPGRFDPAVALSAMTDFRPTTAFCAPTHLKRIFAAGSPLVDSFRLLAHAGESCPDALKRRVIDTFPADAVVEFYGSTEGQFTVCRTSEWLSRQGTVGRARPGRRLSVDGGGVIWCEMPSHARFSYWRAPEKTAAAWRGSELTVMDTGRLDDAGYLYLDGRRDDLIITGGVNVYPLEIERVLNACPGVRESAVFGMDDEHWGQRVCAAVVGTATAAELTEYAKAHLAPAKRPKDYHLVSELPTSANGKISRRAIPDLL</sequence>
<dbReference type="Gene3D" id="3.40.50.12780">
    <property type="entry name" value="N-terminal domain of ligase-like"/>
    <property type="match status" value="1"/>
</dbReference>
<reference evidence="5 6" key="1">
    <citation type="submission" date="2021-12" db="EMBL/GenBank/DDBJ databases">
        <title>Genome sequence of Kibdelosporangium philippinense ATCC 49844.</title>
        <authorList>
            <person name="Fedorov E.A."/>
            <person name="Omeragic M."/>
            <person name="Shalygina K.F."/>
            <person name="Maclea K.S."/>
        </authorList>
    </citation>
    <scope>NUCLEOTIDE SEQUENCE [LARGE SCALE GENOMIC DNA]</scope>
    <source>
        <strain evidence="5 6">ATCC 49844</strain>
    </source>
</reference>
<feature type="domain" description="AMP-binding enzyme C-terminal" evidence="4">
    <location>
        <begin position="352"/>
        <end position="423"/>
    </location>
</feature>
<dbReference type="Proteomes" id="UP001521150">
    <property type="component" value="Unassembled WGS sequence"/>
</dbReference>
<keyword evidence="2" id="KW-0436">Ligase</keyword>
<comment type="similarity">
    <text evidence="1">Belongs to the ATP-dependent AMP-binding enzyme family.</text>
</comment>
<dbReference type="InterPro" id="IPR025110">
    <property type="entry name" value="AMP-bd_C"/>
</dbReference>
<dbReference type="InterPro" id="IPR045851">
    <property type="entry name" value="AMP-bd_C_sf"/>
</dbReference>
<dbReference type="PANTHER" id="PTHR43201:SF5">
    <property type="entry name" value="MEDIUM-CHAIN ACYL-COA LIGASE ACSF2, MITOCHONDRIAL"/>
    <property type="match status" value="1"/>
</dbReference>
<dbReference type="Gene3D" id="3.30.300.30">
    <property type="match status" value="1"/>
</dbReference>
<name>A0ABS8Z6N7_9PSEU</name>
<dbReference type="PANTHER" id="PTHR43201">
    <property type="entry name" value="ACYL-COA SYNTHETASE"/>
    <property type="match status" value="1"/>
</dbReference>
<dbReference type="Pfam" id="PF00501">
    <property type="entry name" value="AMP-binding"/>
    <property type="match status" value="1"/>
</dbReference>
<evidence type="ECO:0000259" key="3">
    <source>
        <dbReference type="Pfam" id="PF00501"/>
    </source>
</evidence>
<comment type="caution">
    <text evidence="5">The sequence shown here is derived from an EMBL/GenBank/DDBJ whole genome shotgun (WGS) entry which is preliminary data.</text>
</comment>
<feature type="domain" description="AMP-dependent synthetase/ligase" evidence="3">
    <location>
        <begin position="4"/>
        <end position="282"/>
    </location>
</feature>
<evidence type="ECO:0000259" key="4">
    <source>
        <dbReference type="Pfam" id="PF13193"/>
    </source>
</evidence>
<evidence type="ECO:0000313" key="5">
    <source>
        <dbReference type="EMBL" id="MCE7003097.1"/>
    </source>
</evidence>
<dbReference type="Pfam" id="PF13193">
    <property type="entry name" value="AMP-binding_C"/>
    <property type="match status" value="1"/>
</dbReference>
<proteinExistence type="inferred from homology"/>
<evidence type="ECO:0000313" key="6">
    <source>
        <dbReference type="Proteomes" id="UP001521150"/>
    </source>
</evidence>
<dbReference type="InterPro" id="IPR042099">
    <property type="entry name" value="ANL_N_sf"/>
</dbReference>
<dbReference type="SUPFAM" id="SSF56801">
    <property type="entry name" value="Acetyl-CoA synthetase-like"/>
    <property type="match status" value="1"/>
</dbReference>
<dbReference type="EMBL" id="JAJVCN010000001">
    <property type="protein sequence ID" value="MCE7003097.1"/>
    <property type="molecule type" value="Genomic_DNA"/>
</dbReference>
<evidence type="ECO:0000256" key="2">
    <source>
        <dbReference type="ARBA" id="ARBA00022598"/>
    </source>
</evidence>
<accession>A0ABS8Z6N7</accession>
<keyword evidence="6" id="KW-1185">Reference proteome</keyword>
<evidence type="ECO:0000256" key="1">
    <source>
        <dbReference type="ARBA" id="ARBA00006432"/>
    </source>
</evidence>